<dbReference type="GO" id="GO:0046872">
    <property type="term" value="F:metal ion binding"/>
    <property type="evidence" value="ECO:0007669"/>
    <property type="project" value="UniProtKB-KW"/>
</dbReference>
<name>A0AA38R328_9PEZI</name>
<dbReference type="Proteomes" id="UP001174694">
    <property type="component" value="Unassembled WGS sequence"/>
</dbReference>
<dbReference type="Gene3D" id="2.60.120.560">
    <property type="entry name" value="Exo-inulinase, domain 1"/>
    <property type="match status" value="1"/>
</dbReference>
<dbReference type="InterPro" id="IPR005502">
    <property type="entry name" value="Ribosyl_crysJ1"/>
</dbReference>
<feature type="binding site" evidence="1">
    <location>
        <position position="286"/>
    </location>
    <ligand>
        <name>Mg(2+)</name>
        <dbReference type="ChEBI" id="CHEBI:18420"/>
        <label>1</label>
    </ligand>
</feature>
<keyword evidence="1" id="KW-0460">Magnesium</keyword>
<evidence type="ECO:0000256" key="1">
    <source>
        <dbReference type="PIRSR" id="PIRSR605502-1"/>
    </source>
</evidence>
<keyword evidence="3" id="KW-1185">Reference proteome</keyword>
<feature type="binding site" evidence="1">
    <location>
        <position position="284"/>
    </location>
    <ligand>
        <name>Mg(2+)</name>
        <dbReference type="ChEBI" id="CHEBI:18420"/>
        <label>1</label>
    </ligand>
</feature>
<dbReference type="AlphaFoldDB" id="A0AA38R328"/>
<dbReference type="Pfam" id="PF03747">
    <property type="entry name" value="ADP_ribosyl_GH"/>
    <property type="match status" value="1"/>
</dbReference>
<dbReference type="EMBL" id="JANBVO010000068">
    <property type="protein sequence ID" value="KAJ9131361.1"/>
    <property type="molecule type" value="Genomic_DNA"/>
</dbReference>
<sequence>MALAPDYLERVYAGVLGKLIGVYLGRPFEGWTHERIMRELGPVKHYVHERLGMPLVVTDDDVSGTFTFLRALDEHGISPDISSEAVGKTWLNMIIEGRSILWWGGKGISTEHTAFLNLKEGIPAPASGSIATNGKTVAEQIGAQIFVDGWALVAPGNPELAAGLAQAAARVSHDGEAVHAAVLWAAMEAEAFISKDVDHLLNIGLRFIPADSLLARMIDDVRAWVRVDGKWTLTRQRVEDAYGYDKFCGNCHVMPNHAIMVMTLLYAGHDFHEAMHIINTCGWDTDCNSGNLGCLVALMHGTSAFENGPDWRGPLADRALISSADSGYAINNAARMAIDVVNLGRQLAGQAPLPPPKDGAQFHFTLPGSVQGFHLSGNGGGSGSVRLEQGHDDCNRTGLAVRLAGLKTRSEALEVMTPTFAGRDILSMGPSYPLMGSPLLYPGQKLKATVHASPENTGAVEINLRLRVYTVSDELIPVNSLPVILGPGESRTLEWVIPDDMDSQPIQQAGIALATIVGKPALEGAVWLDNLGWTGVPNMTLRRPLKWPPGYWGRGFWQRAWVQGADLFHGWMSSSFAVIQNRGEGVLYQGTREWTDYRVTVSKFVINFGQLAGVAIRVQGLNRYYALVFKDRKRVALVKAYDEKRIELASHDFEWELDHPLELELVAKGKHLTGAVGDVRMQTEDEHFRGGAVGFVVADGSLSADSIKVESAD</sequence>
<evidence type="ECO:0000313" key="2">
    <source>
        <dbReference type="EMBL" id="KAJ9131361.1"/>
    </source>
</evidence>
<feature type="binding site" evidence="1">
    <location>
        <position position="59"/>
    </location>
    <ligand>
        <name>Mg(2+)</name>
        <dbReference type="ChEBI" id="CHEBI:18420"/>
        <label>1</label>
    </ligand>
</feature>
<dbReference type="SUPFAM" id="SSF101478">
    <property type="entry name" value="ADP-ribosylglycohydrolase"/>
    <property type="match status" value="1"/>
</dbReference>
<reference evidence="2" key="1">
    <citation type="submission" date="2022-07" db="EMBL/GenBank/DDBJ databases">
        <title>Fungi with potential for degradation of polypropylene.</title>
        <authorList>
            <person name="Gostincar C."/>
        </authorList>
    </citation>
    <scope>NUCLEOTIDE SEQUENCE</scope>
    <source>
        <strain evidence="2">EXF-13308</strain>
    </source>
</reference>
<accession>A0AA38R328</accession>
<evidence type="ECO:0000313" key="3">
    <source>
        <dbReference type="Proteomes" id="UP001174694"/>
    </source>
</evidence>
<organism evidence="2 3">
    <name type="scientific">Pleurostoma richardsiae</name>
    <dbReference type="NCBI Taxonomy" id="41990"/>
    <lineage>
        <taxon>Eukaryota</taxon>
        <taxon>Fungi</taxon>
        <taxon>Dikarya</taxon>
        <taxon>Ascomycota</taxon>
        <taxon>Pezizomycotina</taxon>
        <taxon>Sordariomycetes</taxon>
        <taxon>Sordariomycetidae</taxon>
        <taxon>Calosphaeriales</taxon>
        <taxon>Pleurostomataceae</taxon>
        <taxon>Pleurostoma</taxon>
    </lineage>
</organism>
<dbReference type="InterPro" id="IPR036705">
    <property type="entry name" value="Ribosyl_crysJ1_sf"/>
</dbReference>
<gene>
    <name evidence="2" type="ORF">NKR23_g11734</name>
</gene>
<comment type="caution">
    <text evidence="2">The sequence shown here is derived from an EMBL/GenBank/DDBJ whole genome shotgun (WGS) entry which is preliminary data.</text>
</comment>
<proteinExistence type="predicted"/>
<comment type="cofactor">
    <cofactor evidence="1">
        <name>Mg(2+)</name>
        <dbReference type="ChEBI" id="CHEBI:18420"/>
    </cofactor>
    <text evidence="1">Binds 2 magnesium ions per subunit.</text>
</comment>
<protein>
    <submittedName>
        <fullName evidence="2">ADP-ribosylglycohydrolase</fullName>
    </submittedName>
</protein>
<feature type="binding site" evidence="1">
    <location>
        <position position="58"/>
    </location>
    <ligand>
        <name>Mg(2+)</name>
        <dbReference type="ChEBI" id="CHEBI:18420"/>
        <label>1</label>
    </ligand>
</feature>
<feature type="binding site" evidence="1">
    <location>
        <position position="61"/>
    </location>
    <ligand>
        <name>Mg(2+)</name>
        <dbReference type="ChEBI" id="CHEBI:18420"/>
        <label>1</label>
    </ligand>
</feature>
<keyword evidence="1" id="KW-0479">Metal-binding</keyword>
<dbReference type="Gene3D" id="1.10.4080.10">
    <property type="entry name" value="ADP-ribosylation/Crystallin J1"/>
    <property type="match status" value="1"/>
</dbReference>